<protein>
    <submittedName>
        <fullName evidence="2">HET-domain-containing protein</fullName>
    </submittedName>
</protein>
<gene>
    <name evidence="2" type="ORF">K491DRAFT_681997</name>
</gene>
<evidence type="ECO:0000313" key="3">
    <source>
        <dbReference type="Proteomes" id="UP000799324"/>
    </source>
</evidence>
<dbReference type="PANTHER" id="PTHR10622">
    <property type="entry name" value="HET DOMAIN-CONTAINING PROTEIN"/>
    <property type="match status" value="1"/>
</dbReference>
<dbReference type="OrthoDB" id="5986190at2759"/>
<dbReference type="PANTHER" id="PTHR10622:SF11">
    <property type="entry name" value="HET-DOMAIN-CONTAINING PROTEIN"/>
    <property type="match status" value="1"/>
</dbReference>
<dbReference type="Pfam" id="PF06985">
    <property type="entry name" value="HET"/>
    <property type="match status" value="1"/>
</dbReference>
<evidence type="ECO:0000259" key="1">
    <source>
        <dbReference type="Pfam" id="PF06985"/>
    </source>
</evidence>
<accession>A0A6A6SV87</accession>
<keyword evidence="3" id="KW-1185">Reference proteome</keyword>
<dbReference type="AlphaFoldDB" id="A0A6A6SV87"/>
<evidence type="ECO:0000313" key="2">
    <source>
        <dbReference type="EMBL" id="KAF2651685.1"/>
    </source>
</evidence>
<organism evidence="2 3">
    <name type="scientific">Lophiostoma macrostomum CBS 122681</name>
    <dbReference type="NCBI Taxonomy" id="1314788"/>
    <lineage>
        <taxon>Eukaryota</taxon>
        <taxon>Fungi</taxon>
        <taxon>Dikarya</taxon>
        <taxon>Ascomycota</taxon>
        <taxon>Pezizomycotina</taxon>
        <taxon>Dothideomycetes</taxon>
        <taxon>Pleosporomycetidae</taxon>
        <taxon>Pleosporales</taxon>
        <taxon>Lophiostomataceae</taxon>
        <taxon>Lophiostoma</taxon>
    </lineage>
</organism>
<feature type="domain" description="Heterokaryon incompatibility" evidence="1">
    <location>
        <begin position="25"/>
        <end position="117"/>
    </location>
</feature>
<dbReference type="Proteomes" id="UP000799324">
    <property type="component" value="Unassembled WGS sequence"/>
</dbReference>
<name>A0A6A6SV87_9PLEO</name>
<proteinExistence type="predicted"/>
<sequence>MRLLRVQDDSSFSLVEYAGKNIPPYAILSHTWGDEEVTFQDVARSLGKDKHGYRKIKFCGEQAFRDGLQFFWVDACCIDKSSSAELSEALNSMFRYYQRAAKCYVHLSDVSVDTVDQIAQPPDLHTTALIKQSRWFTRGWALQEMLAPVSVHFFSDDGVLLGDKRSLENVVQEVTCIPTAALRGRPLSEFGVTERI</sequence>
<dbReference type="EMBL" id="MU004420">
    <property type="protein sequence ID" value="KAF2651685.1"/>
    <property type="molecule type" value="Genomic_DNA"/>
</dbReference>
<reference evidence="2" key="1">
    <citation type="journal article" date="2020" name="Stud. Mycol.">
        <title>101 Dothideomycetes genomes: a test case for predicting lifestyles and emergence of pathogens.</title>
        <authorList>
            <person name="Haridas S."/>
            <person name="Albert R."/>
            <person name="Binder M."/>
            <person name="Bloem J."/>
            <person name="Labutti K."/>
            <person name="Salamov A."/>
            <person name="Andreopoulos B."/>
            <person name="Baker S."/>
            <person name="Barry K."/>
            <person name="Bills G."/>
            <person name="Bluhm B."/>
            <person name="Cannon C."/>
            <person name="Castanera R."/>
            <person name="Culley D."/>
            <person name="Daum C."/>
            <person name="Ezra D."/>
            <person name="Gonzalez J."/>
            <person name="Henrissat B."/>
            <person name="Kuo A."/>
            <person name="Liang C."/>
            <person name="Lipzen A."/>
            <person name="Lutzoni F."/>
            <person name="Magnuson J."/>
            <person name="Mondo S."/>
            <person name="Nolan M."/>
            <person name="Ohm R."/>
            <person name="Pangilinan J."/>
            <person name="Park H.-J."/>
            <person name="Ramirez L."/>
            <person name="Alfaro M."/>
            <person name="Sun H."/>
            <person name="Tritt A."/>
            <person name="Yoshinaga Y."/>
            <person name="Zwiers L.-H."/>
            <person name="Turgeon B."/>
            <person name="Goodwin S."/>
            <person name="Spatafora J."/>
            <person name="Crous P."/>
            <person name="Grigoriev I."/>
        </authorList>
    </citation>
    <scope>NUCLEOTIDE SEQUENCE</scope>
    <source>
        <strain evidence="2">CBS 122681</strain>
    </source>
</reference>
<dbReference type="InterPro" id="IPR010730">
    <property type="entry name" value="HET"/>
</dbReference>